<dbReference type="Proteomes" id="UP001168128">
    <property type="component" value="Unassembled WGS sequence"/>
</dbReference>
<gene>
    <name evidence="2" type="ORF">QWT87_15745</name>
</gene>
<evidence type="ECO:0000259" key="1">
    <source>
        <dbReference type="Pfam" id="PF00668"/>
    </source>
</evidence>
<comment type="caution">
    <text evidence="2">The sequence shown here is derived from an EMBL/GenBank/DDBJ whole genome shotgun (WGS) entry which is preliminary data.</text>
</comment>
<accession>A0ABT8U5J1</accession>
<dbReference type="Gene3D" id="3.30.559.30">
    <property type="entry name" value="Nonribosomal peptide synthetase, condensation domain"/>
    <property type="match status" value="1"/>
</dbReference>
<sequence>MEIKYHYPFIRQIKDFYRYQAQGNIFLEVDINFRRIDLNKINSAIRKLHQKYTLLNCRFILENDIIYLKELPQNNIDYFRTLPEESETKNPNEYFHPIRIENQSLSIYDAPLMYFHIFRHKEMLIFKIFAHHMICDANGLQKIKNDLIDYYGGAEVTEVFDFGQYAVKRNSKLFKTLESDQKYWINILKEYDGTIIKDIDYECFNDLNYDDKIKSLVKDKYYTPVDDYSKKGQSYFHAFTIQNFAEIQNIIKKKGISWVSIFMHVFAKTIYPYQGKSLIGLLVSGKNDIFSINSIGEYSGECFYPAADYPLSTDEIIKTAKNFMTLSKHLVYNYALLKWDEEKFFRKICKSFINLSVIDFNVYEEEKINTFENIDLIFLELEPLFFLSKSDGSVYVNWRFNTSVTSTEQMKQIADDFSNTFNECSKTICEENTMIDQQV</sequence>
<evidence type="ECO:0000313" key="3">
    <source>
        <dbReference type="Proteomes" id="UP001168128"/>
    </source>
</evidence>
<evidence type="ECO:0000313" key="2">
    <source>
        <dbReference type="EMBL" id="MDO3426341.1"/>
    </source>
</evidence>
<dbReference type="RefSeq" id="WP_302717091.1">
    <property type="nucleotide sequence ID" value="NZ_JAULSJ010000027.1"/>
</dbReference>
<dbReference type="EMBL" id="JAULSJ010000027">
    <property type="protein sequence ID" value="MDO3426341.1"/>
    <property type="molecule type" value="Genomic_DNA"/>
</dbReference>
<feature type="domain" description="Condensation" evidence="1">
    <location>
        <begin position="35"/>
        <end position="281"/>
    </location>
</feature>
<name>A0ABT8U5J1_9FLAO</name>
<dbReference type="Gene3D" id="3.30.559.10">
    <property type="entry name" value="Chloramphenicol acetyltransferase-like domain"/>
    <property type="match status" value="1"/>
</dbReference>
<proteinExistence type="predicted"/>
<organism evidence="2 3">
    <name type="scientific">Chryseobacterium urinae</name>
    <dbReference type="NCBI Taxonomy" id="3058400"/>
    <lineage>
        <taxon>Bacteria</taxon>
        <taxon>Pseudomonadati</taxon>
        <taxon>Bacteroidota</taxon>
        <taxon>Flavobacteriia</taxon>
        <taxon>Flavobacteriales</taxon>
        <taxon>Weeksellaceae</taxon>
        <taxon>Chryseobacterium group</taxon>
        <taxon>Chryseobacterium</taxon>
    </lineage>
</organism>
<reference evidence="2" key="1">
    <citation type="submission" date="2023-07" db="EMBL/GenBank/DDBJ databases">
        <title>AMR profile of multidrug- resistance Chryseobacterium gambrini related strain.</title>
        <authorList>
            <person name="Kirdat K."/>
            <person name="Bhatt A."/>
            <person name="Kuyare S."/>
            <person name="Yadav A."/>
        </authorList>
    </citation>
    <scope>NUCLEOTIDE SEQUENCE</scope>
    <source>
        <strain evidence="2">APV-1</strain>
    </source>
</reference>
<dbReference type="Pfam" id="PF00668">
    <property type="entry name" value="Condensation"/>
    <property type="match status" value="1"/>
</dbReference>
<protein>
    <submittedName>
        <fullName evidence="2">Condensation domain-containing protein</fullName>
    </submittedName>
</protein>
<dbReference type="InterPro" id="IPR023213">
    <property type="entry name" value="CAT-like_dom_sf"/>
</dbReference>
<keyword evidence="3" id="KW-1185">Reference proteome</keyword>
<dbReference type="InterPro" id="IPR001242">
    <property type="entry name" value="Condensation_dom"/>
</dbReference>
<dbReference type="SUPFAM" id="SSF52777">
    <property type="entry name" value="CoA-dependent acyltransferases"/>
    <property type="match status" value="1"/>
</dbReference>